<evidence type="ECO:0000313" key="3">
    <source>
        <dbReference type="Proteomes" id="UP000777438"/>
    </source>
</evidence>
<keyword evidence="3" id="KW-1185">Reference proteome</keyword>
<feature type="compositionally biased region" description="Polar residues" evidence="1">
    <location>
        <begin position="37"/>
        <end position="65"/>
    </location>
</feature>
<reference evidence="2 3" key="1">
    <citation type="journal article" date="2021" name="Nat. Commun.">
        <title>Genetic determinants of endophytism in the Arabidopsis root mycobiome.</title>
        <authorList>
            <person name="Mesny F."/>
            <person name="Miyauchi S."/>
            <person name="Thiergart T."/>
            <person name="Pickel B."/>
            <person name="Atanasova L."/>
            <person name="Karlsson M."/>
            <person name="Huettel B."/>
            <person name="Barry K.W."/>
            <person name="Haridas S."/>
            <person name="Chen C."/>
            <person name="Bauer D."/>
            <person name="Andreopoulos W."/>
            <person name="Pangilinan J."/>
            <person name="LaButti K."/>
            <person name="Riley R."/>
            <person name="Lipzen A."/>
            <person name="Clum A."/>
            <person name="Drula E."/>
            <person name="Henrissat B."/>
            <person name="Kohler A."/>
            <person name="Grigoriev I.V."/>
            <person name="Martin F.M."/>
            <person name="Hacquard S."/>
        </authorList>
    </citation>
    <scope>NUCLEOTIDE SEQUENCE [LARGE SCALE GENOMIC DNA]</scope>
    <source>
        <strain evidence="2 3">MPI-CAGE-CH-0241</strain>
    </source>
</reference>
<evidence type="ECO:0000256" key="1">
    <source>
        <dbReference type="SAM" id="MobiDB-lite"/>
    </source>
</evidence>
<gene>
    <name evidence="2" type="ORF">B0T10DRAFT_166568</name>
</gene>
<evidence type="ECO:0000313" key="2">
    <source>
        <dbReference type="EMBL" id="KAH6896861.1"/>
    </source>
</evidence>
<comment type="caution">
    <text evidence="2">The sequence shown here is derived from an EMBL/GenBank/DDBJ whole genome shotgun (WGS) entry which is preliminary data.</text>
</comment>
<feature type="region of interest" description="Disordered" evidence="1">
    <location>
        <begin position="84"/>
        <end position="116"/>
    </location>
</feature>
<dbReference type="EMBL" id="JAGPYM010000003">
    <property type="protein sequence ID" value="KAH6896861.1"/>
    <property type="molecule type" value="Genomic_DNA"/>
</dbReference>
<feature type="region of interest" description="Disordered" evidence="1">
    <location>
        <begin position="1"/>
        <end position="71"/>
    </location>
</feature>
<dbReference type="OrthoDB" id="5103976at2759"/>
<proteinExistence type="predicted"/>
<dbReference type="AlphaFoldDB" id="A0A9P8WG48"/>
<feature type="compositionally biased region" description="Low complexity" evidence="1">
    <location>
        <begin position="135"/>
        <end position="149"/>
    </location>
</feature>
<name>A0A9P8WG48_9HYPO</name>
<dbReference type="Proteomes" id="UP000777438">
    <property type="component" value="Unassembled WGS sequence"/>
</dbReference>
<feature type="region of interest" description="Disordered" evidence="1">
    <location>
        <begin position="132"/>
        <end position="196"/>
    </location>
</feature>
<feature type="compositionally biased region" description="Basic and acidic residues" evidence="1">
    <location>
        <begin position="172"/>
        <end position="195"/>
    </location>
</feature>
<organism evidence="2 3">
    <name type="scientific">Thelonectria olida</name>
    <dbReference type="NCBI Taxonomy" id="1576542"/>
    <lineage>
        <taxon>Eukaryota</taxon>
        <taxon>Fungi</taxon>
        <taxon>Dikarya</taxon>
        <taxon>Ascomycota</taxon>
        <taxon>Pezizomycotina</taxon>
        <taxon>Sordariomycetes</taxon>
        <taxon>Hypocreomycetidae</taxon>
        <taxon>Hypocreales</taxon>
        <taxon>Nectriaceae</taxon>
        <taxon>Thelonectria</taxon>
    </lineage>
</organism>
<feature type="compositionally biased region" description="Polar residues" evidence="1">
    <location>
        <begin position="84"/>
        <end position="93"/>
    </location>
</feature>
<protein>
    <submittedName>
        <fullName evidence="2">Uncharacterized protein</fullName>
    </submittedName>
</protein>
<accession>A0A9P8WG48</accession>
<sequence length="231" mass="25339">MNDSSSAVSQLEKPTEADTTQSMHPKFEASQYPDNLDLSSRPSLDSNSQLLKMSALDSGTGTRGSSLDHPDHCVLSCPELGHIPNTSPASGVSTPIGPHSPLPRRKVDSISQPHSPNWRRSRLALRFRRMRPWGSLPGSSRSTSSFPSSPHEDVVNDQVRFQTGKERRRRARESERRRKSSYEAETPKLSAEDGARPLVVAGVLLATSELDRLSSRARAKQDAVDKAGETC</sequence>